<name>A0A5Q0L5K0_9ACTN</name>
<dbReference type="Gene3D" id="3.30.60.230">
    <property type="entry name" value="Lsr2, dimerization domain"/>
    <property type="match status" value="1"/>
</dbReference>
<reference evidence="4 5" key="1">
    <citation type="submission" date="2019-10" db="EMBL/GenBank/DDBJ databases">
        <title>A novel species.</title>
        <authorList>
            <person name="Gao J."/>
        </authorList>
    </citation>
    <scope>NUCLEOTIDE SEQUENCE [LARGE SCALE GENOMIC DNA]</scope>
    <source>
        <strain evidence="4 5">QMT-28</strain>
    </source>
</reference>
<dbReference type="Proteomes" id="UP000326179">
    <property type="component" value="Chromosome"/>
</dbReference>
<sequence>MAQKKITVYTDDLTGKEHPEISTHEFSLNGVKYEIDLSPDSYDELADALARFIQAGRKTGRTRVSKGRKADADGPSAVEMRTWARSNGFEVNDRGRVPANIRVAYEQAN</sequence>
<evidence type="ECO:0000259" key="3">
    <source>
        <dbReference type="Pfam" id="PF23359"/>
    </source>
</evidence>
<dbReference type="GO" id="GO:0016746">
    <property type="term" value="F:acyltransferase activity"/>
    <property type="evidence" value="ECO:0007669"/>
    <property type="project" value="InterPro"/>
</dbReference>
<keyword evidence="1" id="KW-0238">DNA-binding</keyword>
<dbReference type="InterPro" id="IPR024412">
    <property type="entry name" value="Lsr2_dim_dom"/>
</dbReference>
<dbReference type="InterPro" id="IPR055370">
    <property type="entry name" value="Lsr2_DNA-bd"/>
</dbReference>
<accession>A0A5Q0L5K0</accession>
<evidence type="ECO:0000259" key="2">
    <source>
        <dbReference type="Pfam" id="PF11774"/>
    </source>
</evidence>
<dbReference type="InterPro" id="IPR036625">
    <property type="entry name" value="E3-bd_dom_sf"/>
</dbReference>
<gene>
    <name evidence="4" type="ORF">GFH48_02365</name>
</gene>
<feature type="domain" description="Lsr2 DNA-binding" evidence="3">
    <location>
        <begin position="73"/>
        <end position="108"/>
    </location>
</feature>
<keyword evidence="5" id="KW-1185">Reference proteome</keyword>
<protein>
    <submittedName>
        <fullName evidence="4">Lsr2 family protein</fullName>
    </submittedName>
</protein>
<evidence type="ECO:0000313" key="5">
    <source>
        <dbReference type="Proteomes" id="UP000326179"/>
    </source>
</evidence>
<dbReference type="GO" id="GO:0003677">
    <property type="term" value="F:DNA binding"/>
    <property type="evidence" value="ECO:0007669"/>
    <property type="project" value="UniProtKB-KW"/>
</dbReference>
<dbReference type="InterPro" id="IPR042261">
    <property type="entry name" value="Lsr2-like_dimerization"/>
</dbReference>
<feature type="domain" description="Lsr2 dimerization" evidence="2">
    <location>
        <begin position="1"/>
        <end position="60"/>
    </location>
</feature>
<dbReference type="Pfam" id="PF11774">
    <property type="entry name" value="Lsr2"/>
    <property type="match status" value="1"/>
</dbReference>
<dbReference type="KEGG" id="sfy:GFH48_02365"/>
<evidence type="ECO:0000313" key="4">
    <source>
        <dbReference type="EMBL" id="QFZ72253.1"/>
    </source>
</evidence>
<dbReference type="EMBL" id="CP045643">
    <property type="protein sequence ID" value="QFZ72253.1"/>
    <property type="molecule type" value="Genomic_DNA"/>
</dbReference>
<dbReference type="Gene3D" id="4.10.320.10">
    <property type="entry name" value="E3-binding domain"/>
    <property type="match status" value="1"/>
</dbReference>
<proteinExistence type="predicted"/>
<dbReference type="AlphaFoldDB" id="A0A5Q0L5K0"/>
<organism evidence="4 5">
    <name type="scientific">Streptomyces fagopyri</name>
    <dbReference type="NCBI Taxonomy" id="2662397"/>
    <lineage>
        <taxon>Bacteria</taxon>
        <taxon>Bacillati</taxon>
        <taxon>Actinomycetota</taxon>
        <taxon>Actinomycetes</taxon>
        <taxon>Kitasatosporales</taxon>
        <taxon>Streptomycetaceae</taxon>
        <taxon>Streptomyces</taxon>
    </lineage>
</organism>
<dbReference type="Pfam" id="PF23359">
    <property type="entry name" value="Lsr2_DNA-bd"/>
    <property type="match status" value="1"/>
</dbReference>
<evidence type="ECO:0000256" key="1">
    <source>
        <dbReference type="ARBA" id="ARBA00023125"/>
    </source>
</evidence>
<dbReference type="RefSeq" id="WP_153286621.1">
    <property type="nucleotide sequence ID" value="NZ_CP045643.1"/>
</dbReference>